<evidence type="ECO:0000313" key="1">
    <source>
        <dbReference type="EMBL" id="MBZ9778751.1"/>
    </source>
</evidence>
<proteinExistence type="predicted"/>
<comment type="caution">
    <text evidence="1">The sequence shown here is derived from an EMBL/GenBank/DDBJ whole genome shotgun (WGS) entry which is preliminary data.</text>
</comment>
<dbReference type="RefSeq" id="WP_224461101.1">
    <property type="nucleotide sequence ID" value="NZ_JAIQZE010000006.1"/>
</dbReference>
<sequence>MSEYTGSLQKRGITNYQYGTHTLETEDSFYALKSGTIDLDAYAGERVTLIAEIIEGYPVDNGPVYLNVTKIKP</sequence>
<reference evidence="2" key="1">
    <citation type="submission" date="2023-07" db="EMBL/GenBank/DDBJ databases">
        <title>Novel species isolated from saline lakes on Tibetan Plateau.</title>
        <authorList>
            <person name="Lu H."/>
        </authorList>
    </citation>
    <scope>NUCLEOTIDE SEQUENCE [LARGE SCALE GENOMIC DNA]</scope>
    <source>
        <strain evidence="2">CAK8W</strain>
    </source>
</reference>
<dbReference type="Proteomes" id="UP001199314">
    <property type="component" value="Unassembled WGS sequence"/>
</dbReference>
<dbReference type="EMBL" id="JAIQZE010000006">
    <property type="protein sequence ID" value="MBZ9778751.1"/>
    <property type="molecule type" value="Genomic_DNA"/>
</dbReference>
<gene>
    <name evidence="1" type="ORF">LB452_07430</name>
</gene>
<evidence type="ECO:0000313" key="2">
    <source>
        <dbReference type="Proteomes" id="UP001199314"/>
    </source>
</evidence>
<accession>A0ABS7XIG0</accession>
<organism evidence="1 2">
    <name type="scientific">Psychroflexus longus</name>
    <dbReference type="NCBI Taxonomy" id="2873596"/>
    <lineage>
        <taxon>Bacteria</taxon>
        <taxon>Pseudomonadati</taxon>
        <taxon>Bacteroidota</taxon>
        <taxon>Flavobacteriia</taxon>
        <taxon>Flavobacteriales</taxon>
        <taxon>Flavobacteriaceae</taxon>
        <taxon>Psychroflexus</taxon>
    </lineage>
</organism>
<keyword evidence="2" id="KW-1185">Reference proteome</keyword>
<name>A0ABS7XIG0_9FLAO</name>
<protein>
    <submittedName>
        <fullName evidence="1">Uncharacterized protein</fullName>
    </submittedName>
</protein>